<dbReference type="Proteomes" id="UP001203880">
    <property type="component" value="Unassembled WGS sequence"/>
</dbReference>
<accession>A0ABT0PYP6</accession>
<evidence type="ECO:0000313" key="2">
    <source>
        <dbReference type="Proteomes" id="UP001203880"/>
    </source>
</evidence>
<name>A0ABT0PYP6_9RHOB</name>
<reference evidence="1" key="1">
    <citation type="submission" date="2022-05" db="EMBL/GenBank/DDBJ databases">
        <authorList>
            <person name="Park J.-S."/>
        </authorList>
    </citation>
    <scope>NUCLEOTIDE SEQUENCE</scope>
    <source>
        <strain evidence="1">2012CJ41-6</strain>
    </source>
</reference>
<evidence type="ECO:0000313" key="1">
    <source>
        <dbReference type="EMBL" id="MCL6282746.1"/>
    </source>
</evidence>
<sequence>MTQERYDYTAMAQEMAAGTLRPEGFSHRAHLGVAYEILSRHEVFEAMAIYAGGLRALAAAAGVPEKFNATVTFAYLSLIAERMAQASHASSEAFLTQNPDLLGKGLLDGYFSLDALSSPLARRVPLLPGTARAGLH</sequence>
<organism evidence="1 2">
    <name type="scientific">Ruegeria spongiae</name>
    <dbReference type="NCBI Taxonomy" id="2942209"/>
    <lineage>
        <taxon>Bacteria</taxon>
        <taxon>Pseudomonadati</taxon>
        <taxon>Pseudomonadota</taxon>
        <taxon>Alphaproteobacteria</taxon>
        <taxon>Rhodobacterales</taxon>
        <taxon>Roseobacteraceae</taxon>
        <taxon>Ruegeria</taxon>
    </lineage>
</organism>
<proteinExistence type="predicted"/>
<comment type="caution">
    <text evidence="1">The sequence shown here is derived from an EMBL/GenBank/DDBJ whole genome shotgun (WGS) entry which is preliminary data.</text>
</comment>
<dbReference type="RefSeq" id="WP_249707154.1">
    <property type="nucleotide sequence ID" value="NZ_JAMFMB010000004.1"/>
</dbReference>
<keyword evidence="2" id="KW-1185">Reference proteome</keyword>
<gene>
    <name evidence="1" type="ORF">M3P21_04310</name>
</gene>
<protein>
    <submittedName>
        <fullName evidence="1">Uncharacterized protein</fullName>
    </submittedName>
</protein>
<dbReference type="EMBL" id="JAMFMB010000004">
    <property type="protein sequence ID" value="MCL6282746.1"/>
    <property type="molecule type" value="Genomic_DNA"/>
</dbReference>